<comment type="subunit">
    <text evidence="9">Homodimer.</text>
</comment>
<keyword evidence="6 9" id="KW-0460">Magnesium</keyword>
<comment type="cofactor">
    <cofactor evidence="9">
        <name>Mg(2+)</name>
        <dbReference type="ChEBI" id="CHEBI:18420"/>
    </cofactor>
    <text evidence="9">Requires a divalent cation, most likely magnesium in vivo, as an electrophilic catalyst to aid phosphoryl group transfer. It is the chelate of the metal and the nucleotide that is the actual substrate.</text>
</comment>
<dbReference type="RefSeq" id="WP_024728435.1">
    <property type="nucleotide sequence ID" value="NZ_JACOOS010000008.1"/>
</dbReference>
<dbReference type="EC" id="2.7.1.15" evidence="9"/>
<comment type="caution">
    <text evidence="9">Lacks conserved residue(s) required for the propagation of feature annotation.</text>
</comment>
<keyword evidence="7 9" id="KW-0630">Potassium</keyword>
<feature type="binding site" evidence="9">
    <location>
        <begin position="10"/>
        <end position="12"/>
    </location>
    <ligand>
        <name>substrate</name>
    </ligand>
</feature>
<feature type="active site" description="Proton acceptor" evidence="9">
    <location>
        <position position="243"/>
    </location>
</feature>
<proteinExistence type="inferred from homology"/>
<feature type="binding site" evidence="9">
    <location>
        <position position="278"/>
    </location>
    <ligand>
        <name>K(+)</name>
        <dbReference type="ChEBI" id="CHEBI:29103"/>
    </ligand>
</feature>
<dbReference type="HAMAP" id="MF_01987">
    <property type="entry name" value="Ribokinase"/>
    <property type="match status" value="1"/>
</dbReference>
<organism evidence="11 12">
    <name type="scientific">Anaerostipes hominis</name>
    <name type="common">ex Liu et al. 2021</name>
    <dbReference type="NCBI Taxonomy" id="2763018"/>
    <lineage>
        <taxon>Bacteria</taxon>
        <taxon>Bacillati</taxon>
        <taxon>Bacillota</taxon>
        <taxon>Clostridia</taxon>
        <taxon>Lachnospirales</taxon>
        <taxon>Lachnospiraceae</taxon>
        <taxon>Anaerostipes</taxon>
    </lineage>
</organism>
<keyword evidence="2 9" id="KW-0479">Metal-binding</keyword>
<dbReference type="InterPro" id="IPR029056">
    <property type="entry name" value="Ribokinase-like"/>
</dbReference>
<keyword evidence="9" id="KW-0963">Cytoplasm</keyword>
<comment type="caution">
    <text evidence="11">The sequence shown here is derived from an EMBL/GenBank/DDBJ whole genome shotgun (WGS) entry which is preliminary data.</text>
</comment>
<evidence type="ECO:0000259" key="10">
    <source>
        <dbReference type="Pfam" id="PF00294"/>
    </source>
</evidence>
<feature type="binding site" evidence="9">
    <location>
        <begin position="38"/>
        <end position="42"/>
    </location>
    <ligand>
        <name>substrate</name>
    </ligand>
</feature>
<dbReference type="Gene3D" id="3.40.1190.20">
    <property type="match status" value="1"/>
</dbReference>
<comment type="catalytic activity">
    <reaction evidence="9">
        <text>D-ribose + ATP = D-ribose 5-phosphate + ADP + H(+)</text>
        <dbReference type="Rhea" id="RHEA:13697"/>
        <dbReference type="ChEBI" id="CHEBI:15378"/>
        <dbReference type="ChEBI" id="CHEBI:30616"/>
        <dbReference type="ChEBI" id="CHEBI:47013"/>
        <dbReference type="ChEBI" id="CHEBI:78346"/>
        <dbReference type="ChEBI" id="CHEBI:456216"/>
        <dbReference type="EC" id="2.7.1.15"/>
    </reaction>
</comment>
<dbReference type="PANTHER" id="PTHR10584:SF166">
    <property type="entry name" value="RIBOKINASE"/>
    <property type="match status" value="1"/>
</dbReference>
<evidence type="ECO:0000256" key="1">
    <source>
        <dbReference type="ARBA" id="ARBA00022679"/>
    </source>
</evidence>
<evidence type="ECO:0000256" key="9">
    <source>
        <dbReference type="HAMAP-Rule" id="MF_01987"/>
    </source>
</evidence>
<reference evidence="11 12" key="1">
    <citation type="submission" date="2020-08" db="EMBL/GenBank/DDBJ databases">
        <title>Genome public.</title>
        <authorList>
            <person name="Liu C."/>
            <person name="Sun Q."/>
        </authorList>
    </citation>
    <scope>NUCLEOTIDE SEQUENCE [LARGE SCALE GENOMIC DNA]</scope>
    <source>
        <strain evidence="11 12">NSJ-7</strain>
    </source>
</reference>
<evidence type="ECO:0000256" key="5">
    <source>
        <dbReference type="ARBA" id="ARBA00022840"/>
    </source>
</evidence>
<comment type="function">
    <text evidence="9">Catalyzes the phosphorylation of ribose at O-5 in a reaction requiring ATP and magnesium. The resulting D-ribose-5-phosphate can then be used either for sythesis of nucleotides, histidine, and tryptophan, or as a component of the pentose phosphate pathway.</text>
</comment>
<comment type="activity regulation">
    <text evidence="9">Activated by a monovalent cation that binds near, but not in, the active site. The most likely occupant of the site in vivo is potassium. Ion binding induces a conformational change that may alter substrate affinity.</text>
</comment>
<protein>
    <recommendedName>
        <fullName evidence="9">Ribokinase</fullName>
        <shortName evidence="9">RK</shortName>
        <ecNumber evidence="9">2.7.1.15</ecNumber>
    </recommendedName>
</protein>
<evidence type="ECO:0000256" key="7">
    <source>
        <dbReference type="ARBA" id="ARBA00022958"/>
    </source>
</evidence>
<evidence type="ECO:0000313" key="12">
    <source>
        <dbReference type="Proteomes" id="UP000635828"/>
    </source>
</evidence>
<comment type="subcellular location">
    <subcellularLocation>
        <location evidence="9">Cytoplasm</location>
    </subcellularLocation>
</comment>
<evidence type="ECO:0000256" key="8">
    <source>
        <dbReference type="ARBA" id="ARBA00023277"/>
    </source>
</evidence>
<keyword evidence="4 9" id="KW-0418">Kinase</keyword>
<feature type="binding site" evidence="9">
    <location>
        <position position="243"/>
    </location>
    <ligand>
        <name>substrate</name>
    </ligand>
</feature>
<evidence type="ECO:0000256" key="6">
    <source>
        <dbReference type="ARBA" id="ARBA00022842"/>
    </source>
</evidence>
<accession>A0ABR7FR11</accession>
<name>A0ABR7FR11_9FIRM</name>
<feature type="binding site" evidence="9">
    <location>
        <position position="239"/>
    </location>
    <ligand>
        <name>K(+)</name>
        <dbReference type="ChEBI" id="CHEBI:29103"/>
    </ligand>
</feature>
<gene>
    <name evidence="9" type="primary">rbsK</name>
    <name evidence="11" type="ORF">H8S22_08465</name>
</gene>
<keyword evidence="5 9" id="KW-0067">ATP-binding</keyword>
<dbReference type="InterPro" id="IPR011877">
    <property type="entry name" value="Ribokinase"/>
</dbReference>
<keyword evidence="3 9" id="KW-0547">Nucleotide-binding</keyword>
<feature type="binding site" evidence="9">
    <location>
        <position position="282"/>
    </location>
    <ligand>
        <name>K(+)</name>
        <dbReference type="ChEBI" id="CHEBI:29103"/>
    </ligand>
</feature>
<dbReference type="PRINTS" id="PR00990">
    <property type="entry name" value="RIBOKINASE"/>
</dbReference>
<dbReference type="InterPro" id="IPR011611">
    <property type="entry name" value="PfkB_dom"/>
</dbReference>
<evidence type="ECO:0000256" key="2">
    <source>
        <dbReference type="ARBA" id="ARBA00022723"/>
    </source>
</evidence>
<feature type="binding site" evidence="9">
    <location>
        <begin position="242"/>
        <end position="243"/>
    </location>
    <ligand>
        <name>ATP</name>
        <dbReference type="ChEBI" id="CHEBI:30616"/>
    </ligand>
</feature>
<feature type="binding site" evidence="9">
    <location>
        <position position="237"/>
    </location>
    <ligand>
        <name>K(+)</name>
        <dbReference type="ChEBI" id="CHEBI:29103"/>
    </ligand>
</feature>
<dbReference type="CDD" id="cd01174">
    <property type="entry name" value="ribokinase"/>
    <property type="match status" value="1"/>
</dbReference>
<feature type="binding site" evidence="9">
    <location>
        <position position="136"/>
    </location>
    <ligand>
        <name>substrate</name>
    </ligand>
</feature>
<feature type="binding site" evidence="9">
    <location>
        <begin position="211"/>
        <end position="216"/>
    </location>
    <ligand>
        <name>ATP</name>
        <dbReference type="ChEBI" id="CHEBI:30616"/>
    </ligand>
</feature>
<dbReference type="PANTHER" id="PTHR10584">
    <property type="entry name" value="SUGAR KINASE"/>
    <property type="match status" value="1"/>
</dbReference>
<evidence type="ECO:0000313" key="11">
    <source>
        <dbReference type="EMBL" id="MBC5677640.1"/>
    </source>
</evidence>
<dbReference type="SUPFAM" id="SSF53613">
    <property type="entry name" value="Ribokinase-like"/>
    <property type="match status" value="1"/>
</dbReference>
<dbReference type="Pfam" id="PF00294">
    <property type="entry name" value="PfkB"/>
    <property type="match status" value="1"/>
</dbReference>
<keyword evidence="8 9" id="KW-0119">Carbohydrate metabolism</keyword>
<dbReference type="Proteomes" id="UP000635828">
    <property type="component" value="Unassembled WGS sequence"/>
</dbReference>
<keyword evidence="1 9" id="KW-0808">Transferase</keyword>
<dbReference type="EMBL" id="JACOOS010000008">
    <property type="protein sequence ID" value="MBC5677640.1"/>
    <property type="molecule type" value="Genomic_DNA"/>
</dbReference>
<feature type="binding site" evidence="9">
    <location>
        <position position="273"/>
    </location>
    <ligand>
        <name>K(+)</name>
        <dbReference type="ChEBI" id="CHEBI:29103"/>
    </ligand>
</feature>
<comment type="pathway">
    <text evidence="9">Carbohydrate metabolism; D-ribose degradation; D-ribose 5-phosphate from beta-D-ribopyranose: step 2/2.</text>
</comment>
<evidence type="ECO:0000256" key="3">
    <source>
        <dbReference type="ARBA" id="ARBA00022741"/>
    </source>
</evidence>
<feature type="binding site" evidence="9">
    <location>
        <position position="179"/>
    </location>
    <ligand>
        <name>ATP</name>
        <dbReference type="ChEBI" id="CHEBI:30616"/>
    </ligand>
</feature>
<feature type="binding site" evidence="9">
    <location>
        <position position="276"/>
    </location>
    <ligand>
        <name>K(+)</name>
        <dbReference type="ChEBI" id="CHEBI:29103"/>
    </ligand>
</feature>
<feature type="domain" description="Carbohydrate kinase PfkB" evidence="10">
    <location>
        <begin position="2"/>
        <end position="285"/>
    </location>
</feature>
<evidence type="ECO:0000256" key="4">
    <source>
        <dbReference type="ARBA" id="ARBA00022777"/>
    </source>
</evidence>
<comment type="similarity">
    <text evidence="9">Belongs to the carbohydrate kinase PfkB family. Ribokinase subfamily.</text>
</comment>
<dbReference type="InterPro" id="IPR002139">
    <property type="entry name" value="Ribo/fructo_kinase"/>
</dbReference>
<keyword evidence="12" id="KW-1185">Reference proteome</keyword>
<sequence length="292" mass="31711">MKVLNYGSLNYDFVYQVDHITEAGETQASEKRETFCGGKGLNQSIALAKAGAEVFQGGTVGADGQMLLDELNKYGVDTSFVRKIDGETGHAVIQVDRNAQNGILLFGGANVRQTKHEMNQALDAFGQGDFLLIQNEINLLDYLIDSAFDRGLRIVCNPSPYNRTLEQCDFSKISIFMLNEVEGFQMTGEREPEKILDVMAERFPQAEAVLTLGEKGAVYRKGTVKVRQDCIPADVADTTAAGDTFTGYFIAGIIEGMSPGDNLKRCAKASSITVSRKGAAPSIPTSDEVDII</sequence>